<dbReference type="EMBL" id="JAHUTJ010075792">
    <property type="protein sequence ID" value="MED6294427.1"/>
    <property type="molecule type" value="Genomic_DNA"/>
</dbReference>
<comment type="caution">
    <text evidence="1">The sequence shown here is derived from an EMBL/GenBank/DDBJ whole genome shotgun (WGS) entry which is preliminary data.</text>
</comment>
<proteinExistence type="predicted"/>
<evidence type="ECO:0000313" key="1">
    <source>
        <dbReference type="EMBL" id="MED6294427.1"/>
    </source>
</evidence>
<name>A0ABU7F5F0_9TELE</name>
<evidence type="ECO:0000313" key="2">
    <source>
        <dbReference type="Proteomes" id="UP001352852"/>
    </source>
</evidence>
<accession>A0ABU7F5F0</accession>
<gene>
    <name evidence="1" type="ORF">CHARACLAT_020981</name>
</gene>
<sequence length="104" mass="11643">MTLPRNPQPSTEAPESLAFICQPALQTSSFGSQTSVCFPHIGTSVGAQPYIKLWYCTIKLPPGSQLPLQIIHREQLNFESSPSINFSPQHRLKYQPNRLIYTTA</sequence>
<dbReference type="Proteomes" id="UP001352852">
    <property type="component" value="Unassembled WGS sequence"/>
</dbReference>
<protein>
    <submittedName>
        <fullName evidence="1">Uncharacterized protein</fullName>
    </submittedName>
</protein>
<organism evidence="1 2">
    <name type="scientific">Characodon lateralis</name>
    <dbReference type="NCBI Taxonomy" id="208331"/>
    <lineage>
        <taxon>Eukaryota</taxon>
        <taxon>Metazoa</taxon>
        <taxon>Chordata</taxon>
        <taxon>Craniata</taxon>
        <taxon>Vertebrata</taxon>
        <taxon>Euteleostomi</taxon>
        <taxon>Actinopterygii</taxon>
        <taxon>Neopterygii</taxon>
        <taxon>Teleostei</taxon>
        <taxon>Neoteleostei</taxon>
        <taxon>Acanthomorphata</taxon>
        <taxon>Ovalentaria</taxon>
        <taxon>Atherinomorphae</taxon>
        <taxon>Cyprinodontiformes</taxon>
        <taxon>Goodeidae</taxon>
        <taxon>Characodon</taxon>
    </lineage>
</organism>
<keyword evidence="2" id="KW-1185">Reference proteome</keyword>
<reference evidence="1 2" key="1">
    <citation type="submission" date="2021-06" db="EMBL/GenBank/DDBJ databases">
        <authorList>
            <person name="Palmer J.M."/>
        </authorList>
    </citation>
    <scope>NUCLEOTIDE SEQUENCE [LARGE SCALE GENOMIC DNA]</scope>
    <source>
        <strain evidence="1 2">CL_MEX2019</strain>
        <tissue evidence="1">Muscle</tissue>
    </source>
</reference>